<feature type="compositionally biased region" description="Acidic residues" evidence="11">
    <location>
        <begin position="485"/>
        <end position="495"/>
    </location>
</feature>
<feature type="region of interest" description="Disordered" evidence="11">
    <location>
        <begin position="880"/>
        <end position="931"/>
    </location>
</feature>
<dbReference type="GO" id="GO:0010032">
    <property type="term" value="P:meiotic chromosome condensation"/>
    <property type="evidence" value="ECO:0007669"/>
    <property type="project" value="TreeGrafter"/>
</dbReference>
<feature type="compositionally biased region" description="Basic residues" evidence="11">
    <location>
        <begin position="546"/>
        <end position="558"/>
    </location>
</feature>
<dbReference type="PANTHER" id="PTHR14222:SF2">
    <property type="entry name" value="CONDENSIN COMPLEX SUBUNIT 1"/>
    <property type="match status" value="1"/>
</dbReference>
<feature type="region of interest" description="Disordered" evidence="11">
    <location>
        <begin position="974"/>
        <end position="994"/>
    </location>
</feature>
<feature type="compositionally biased region" description="Low complexity" evidence="11">
    <location>
        <begin position="915"/>
        <end position="925"/>
    </location>
</feature>
<dbReference type="InterPro" id="IPR011989">
    <property type="entry name" value="ARM-like"/>
</dbReference>
<dbReference type="Gene3D" id="1.25.10.10">
    <property type="entry name" value="Leucine-rich Repeat Variant"/>
    <property type="match status" value="2"/>
</dbReference>
<comment type="caution">
    <text evidence="14">The sequence shown here is derived from an EMBL/GenBank/DDBJ whole genome shotgun (WGS) entry which is preliminary data.</text>
</comment>
<keyword evidence="9 10" id="KW-0131">Cell cycle</keyword>
<dbReference type="Pfam" id="PF12717">
    <property type="entry name" value="Cnd1"/>
    <property type="match status" value="1"/>
</dbReference>
<accession>A0A8H5ESM0</accession>
<dbReference type="GO" id="GO:0000796">
    <property type="term" value="C:condensin complex"/>
    <property type="evidence" value="ECO:0007669"/>
    <property type="project" value="TreeGrafter"/>
</dbReference>
<dbReference type="GO" id="GO:0005634">
    <property type="term" value="C:nucleus"/>
    <property type="evidence" value="ECO:0007669"/>
    <property type="project" value="UniProtKB-SubCell"/>
</dbReference>
<reference evidence="14 15" key="1">
    <citation type="journal article" date="2020" name="ISME J.">
        <title>Uncovering the hidden diversity of litter-decomposition mechanisms in mushroom-forming fungi.</title>
        <authorList>
            <person name="Floudas D."/>
            <person name="Bentzer J."/>
            <person name="Ahren D."/>
            <person name="Johansson T."/>
            <person name="Persson P."/>
            <person name="Tunlid A."/>
        </authorList>
    </citation>
    <scope>NUCLEOTIDE SEQUENCE [LARGE SCALE GENOMIC DNA]</scope>
    <source>
        <strain evidence="14 15">CBS 101986</strain>
    </source>
</reference>
<feature type="region of interest" description="Disordered" evidence="11">
    <location>
        <begin position="1309"/>
        <end position="1359"/>
    </location>
</feature>
<keyword evidence="4" id="KW-0158">Chromosome</keyword>
<evidence type="ECO:0000259" key="12">
    <source>
        <dbReference type="Pfam" id="PF12717"/>
    </source>
</evidence>
<dbReference type="GO" id="GO:0051301">
    <property type="term" value="P:cell division"/>
    <property type="evidence" value="ECO:0007669"/>
    <property type="project" value="UniProtKB-KW"/>
</dbReference>
<dbReference type="Pfam" id="PF12922">
    <property type="entry name" value="Cnd1_N"/>
    <property type="match status" value="1"/>
</dbReference>
<name>A0A8H5ESM0_9AGAR</name>
<dbReference type="InterPro" id="IPR016024">
    <property type="entry name" value="ARM-type_fold"/>
</dbReference>
<dbReference type="InterPro" id="IPR007673">
    <property type="entry name" value="Condensin_cplx_su1"/>
</dbReference>
<evidence type="ECO:0000256" key="3">
    <source>
        <dbReference type="ARBA" id="ARBA00009606"/>
    </source>
</evidence>
<dbReference type="InterPro" id="IPR024324">
    <property type="entry name" value="Condensin_cplx_su1_N"/>
</dbReference>
<dbReference type="PIRSF" id="PIRSF017127">
    <property type="entry name" value="Condensin_D2"/>
    <property type="match status" value="1"/>
</dbReference>
<evidence type="ECO:0000256" key="5">
    <source>
        <dbReference type="ARBA" id="ARBA00022618"/>
    </source>
</evidence>
<evidence type="ECO:0000313" key="14">
    <source>
        <dbReference type="EMBL" id="KAF5310915.1"/>
    </source>
</evidence>
<dbReference type="Proteomes" id="UP000567179">
    <property type="component" value="Unassembled WGS sequence"/>
</dbReference>
<comment type="similarity">
    <text evidence="3 10">Belongs to the CND1 (condensin subunit 1) family.</text>
</comment>
<dbReference type="GO" id="GO:0000779">
    <property type="term" value="C:condensed chromosome, centromeric region"/>
    <property type="evidence" value="ECO:0007669"/>
    <property type="project" value="TreeGrafter"/>
</dbReference>
<dbReference type="OrthoDB" id="436262at2759"/>
<keyword evidence="7 10" id="KW-0226">DNA condensation</keyword>
<proteinExistence type="inferred from homology"/>
<evidence type="ECO:0000313" key="15">
    <source>
        <dbReference type="Proteomes" id="UP000567179"/>
    </source>
</evidence>
<evidence type="ECO:0000256" key="11">
    <source>
        <dbReference type="SAM" id="MobiDB-lite"/>
    </source>
</evidence>
<evidence type="ECO:0000256" key="2">
    <source>
        <dbReference type="ARBA" id="ARBA00004286"/>
    </source>
</evidence>
<organism evidence="14 15">
    <name type="scientific">Psilocybe cf. subviscida</name>
    <dbReference type="NCBI Taxonomy" id="2480587"/>
    <lineage>
        <taxon>Eukaryota</taxon>
        <taxon>Fungi</taxon>
        <taxon>Dikarya</taxon>
        <taxon>Basidiomycota</taxon>
        <taxon>Agaricomycotina</taxon>
        <taxon>Agaricomycetes</taxon>
        <taxon>Agaricomycetidae</taxon>
        <taxon>Agaricales</taxon>
        <taxon>Agaricineae</taxon>
        <taxon>Strophariaceae</taxon>
        <taxon>Psilocybe</taxon>
    </lineage>
</organism>
<comment type="subcellular location">
    <subcellularLocation>
        <location evidence="2">Chromosome</location>
    </subcellularLocation>
    <subcellularLocation>
        <location evidence="1">Nucleus</location>
    </subcellularLocation>
</comment>
<gene>
    <name evidence="14" type="ORF">D9619_007756</name>
</gene>
<keyword evidence="15" id="KW-1185">Reference proteome</keyword>
<evidence type="ECO:0000256" key="6">
    <source>
        <dbReference type="ARBA" id="ARBA00022776"/>
    </source>
</evidence>
<evidence type="ECO:0000256" key="9">
    <source>
        <dbReference type="ARBA" id="ARBA00023306"/>
    </source>
</evidence>
<dbReference type="EMBL" id="JAACJJ010000057">
    <property type="protein sequence ID" value="KAF5310915.1"/>
    <property type="molecule type" value="Genomic_DNA"/>
</dbReference>
<feature type="domain" description="Condensin complex subunit 1 C-terminal" evidence="12">
    <location>
        <begin position="1085"/>
        <end position="1245"/>
    </location>
</feature>
<keyword evidence="5 10" id="KW-0132">Cell division</keyword>
<comment type="function">
    <text evidence="10">Regulatory subunit of the condensin complex, a complex required for conversion of interphase chromatin into mitotic-like condense chromosomes. The condensin complex probably introduces positive supercoils into relaxed DNA in the presence of type I topoisomerases and converts nicked DNA into positive knotted forms in the presence of type II topoisomerases.</text>
</comment>
<evidence type="ECO:0000256" key="7">
    <source>
        <dbReference type="ARBA" id="ARBA00023067"/>
    </source>
</evidence>
<dbReference type="GO" id="GO:0007076">
    <property type="term" value="P:mitotic chromosome condensation"/>
    <property type="evidence" value="ECO:0007669"/>
    <property type="project" value="InterPro"/>
</dbReference>
<sequence>MDSFDLQDELQGLQNLESYEIRGERDIGEENLEELLERVVESVATNSGAVADEEVFGVYCSILKNAEDVSGPVMKQLLDSILSGLQAEVEATNRDLNDADEHTYMGHKTPLEIYAFLLFWFLTAAEKVKVSDKDAEPAKGKKGKGAKGAGAKASKKVDTKWSWIDQVKPTLALVAKVLLLPLQRIWVPTPQRETFISCITRPAIYATETEAYMKVSDIKHEVFKVLCRSVKTHGQALAVQIAIMQSLQFYEHLSEPFAELLDILQATYDYPQLGDEVLRDIAKKTFSGDNNDSKLPRSFAKFLTEYAERCPRLVFKQLDSLQDQLNSEAYPIRQALVEVLGSIIIELSNNGDADNADTAATNKRITSLFDVLLERVMDVSSYVRVKTFQVFAKLTEAVKPKMPKHRLAMTRAATGALDDKTATVRKAATHLLIQLLETHPYNMIDGGKLDKLECQKEYDRLSTEIAKFDDAIGKAVEINENGAEASEEDEEEQENEGTPKKSKKSKKARDGEEDAMDVDENGGDTDVEEDNEEQMSETEDGEGSTPKKKKSKKLKPRKSQLDLNALNEEQAVLAQFDAMEIQQMRIMKKYYADAITFIDHVEGAMDVLCGLLGSKSKPEVLEVMDFFRVAYEIGFVGATDGIRKMLHLVWKKDDTQTSEEDGKELKGIKQRLLETYRVLYFDPIPDLPAKNQIARIAKNLIQQTSEATLAELTSLEEMMRIMMEDGQIHHDVIAKLWQIYGSKLNLPKSQRRGSIIILGMLAVAKRGVLTDKVDLLLSIGLGPQGQADPTLARYTCIALQRLNGSAKKVKGSLVNKSQRIEMDNKIFRKLQSVILHPSRTKEWFGMAEQIINTVYALGEHPDVFANEVIKRLTLRAFSPRKRAGSQPAPGNEDPALVADADTSGDVSMNVDGEPATQAQTQAATQSMAASGAENDDLGEAFELSQLIFVVGHVAIKHIAFLELIEREWKRQKDEKQAAEKQASGGKKSKDHDELDQVAGNAEDDIGDRISAVRETELLYGENSLLALYGPMIVHIAGSPNIFKNRVLRATASLAFGKLLCVSSAFCDAHYRLLFKILETSKDVNIRSNVIIALGDVAVSFSTIVDENSNELYKGLSDPELVVKKNTLMVLTHLILNGMIKVKGQLGEMAKCVEDPEPRISDLAKLFFTDLSTKENAIYNNLPDVISHLSTGDHAVDENVFQETLKYIFTFIEKDKQAENIVEKLCQRFRLTDDPRQWRDIAFCLSLLPFKSERSVKKLIEGLQHYRDKLHEPTVFKLFTEILTKARSNKSKDKPDTELNEFEQILNEHRAQGAEDQALEKRVEGTKAAAKKRATRKTTRAKKVVTPPPVDDDDDMYGSD</sequence>
<keyword evidence="6 10" id="KW-0498">Mitosis</keyword>
<feature type="region of interest" description="Disordered" evidence="11">
    <location>
        <begin position="481"/>
        <end position="561"/>
    </location>
</feature>
<feature type="compositionally biased region" description="Acidic residues" evidence="11">
    <location>
        <begin position="511"/>
        <end position="542"/>
    </location>
</feature>
<keyword evidence="8" id="KW-0539">Nucleus</keyword>
<evidence type="ECO:0000256" key="8">
    <source>
        <dbReference type="ARBA" id="ARBA00023242"/>
    </source>
</evidence>
<feature type="compositionally biased region" description="Acidic residues" evidence="11">
    <location>
        <begin position="1349"/>
        <end position="1359"/>
    </location>
</feature>
<protein>
    <recommendedName>
        <fullName evidence="10">Condensin complex subunit 1</fullName>
    </recommendedName>
</protein>
<evidence type="ECO:0000259" key="13">
    <source>
        <dbReference type="Pfam" id="PF12922"/>
    </source>
</evidence>
<dbReference type="GO" id="GO:0042393">
    <property type="term" value="F:histone binding"/>
    <property type="evidence" value="ECO:0007669"/>
    <property type="project" value="TreeGrafter"/>
</dbReference>
<evidence type="ECO:0000256" key="1">
    <source>
        <dbReference type="ARBA" id="ARBA00004123"/>
    </source>
</evidence>
<feature type="compositionally biased region" description="Basic and acidic residues" evidence="11">
    <location>
        <begin position="1309"/>
        <end position="1324"/>
    </location>
</feature>
<dbReference type="SUPFAM" id="SSF48371">
    <property type="entry name" value="ARM repeat"/>
    <property type="match status" value="1"/>
</dbReference>
<evidence type="ECO:0000256" key="10">
    <source>
        <dbReference type="PIRNR" id="PIRNR017127"/>
    </source>
</evidence>
<feature type="compositionally biased region" description="Basic residues" evidence="11">
    <location>
        <begin position="1328"/>
        <end position="1342"/>
    </location>
</feature>
<evidence type="ECO:0000256" key="4">
    <source>
        <dbReference type="ARBA" id="ARBA00022454"/>
    </source>
</evidence>
<dbReference type="InterPro" id="IPR032682">
    <property type="entry name" value="Cnd1_C"/>
</dbReference>
<dbReference type="PANTHER" id="PTHR14222">
    <property type="entry name" value="CONDENSIN"/>
    <property type="match status" value="1"/>
</dbReference>
<feature type="domain" description="Condensin complex subunit 1 N-terminal" evidence="13">
    <location>
        <begin position="73"/>
        <end position="239"/>
    </location>
</feature>
<dbReference type="InterPro" id="IPR026971">
    <property type="entry name" value="CND1/NCAPD3"/>
</dbReference>